<keyword evidence="3" id="KW-1185">Reference proteome</keyword>
<evidence type="ECO:0000313" key="2">
    <source>
        <dbReference type="EMBL" id="SFE28668.1"/>
    </source>
</evidence>
<dbReference type="PROSITE" id="PS51208">
    <property type="entry name" value="AUTOTRANSPORTER"/>
    <property type="match status" value="1"/>
</dbReference>
<dbReference type="EMBL" id="FOMS01000008">
    <property type="protein sequence ID" value="SFE28668.1"/>
    <property type="molecule type" value="Genomic_DNA"/>
</dbReference>
<dbReference type="SUPFAM" id="SSF103515">
    <property type="entry name" value="Autotransporter"/>
    <property type="match status" value="1"/>
</dbReference>
<proteinExistence type="predicted"/>
<protein>
    <recommendedName>
        <fullName evidence="1">Autotransporter domain-containing protein</fullName>
    </recommendedName>
</protein>
<dbReference type="Proteomes" id="UP000325289">
    <property type="component" value="Unassembled WGS sequence"/>
</dbReference>
<sequence>MQAGNSVPGGAGGYLHIVAMVAGSGHDPDVTFRKAPAAMYFQTIIDRSRGSDAQRAARRGLLTSTAIFAVLTATAPELRAESFTWTGAANGLWGAAANWIPATGIPDDASDTAVLPGAAAGAIDINGALAIAESRAFGAIEIEAGAGRYDITSSDDADRLVASGAAPRLRFTGRGAGDVTEAEVSAPLLAAAGSALEVKVGSDLTLTLGRYTGSGDLTKTGSGLLNLTGASNATQAVSVAEGTLSVASNLTPTALSVADGAHLVNAAGGSVVMSAAPIEVAGSLVVQGTIAGDAVLTGGTATVAGAPAIVAGRMTLDAESVLSVAGGGLVSAVDSAGTVTNAGTVQNLAVSGGSATNTGLVNGVTVTGGTLANRTGTIGGALVVADGGTATSGGIFADADVAAGGVLEVTGGSGGGVTSAGTLDNAGTLQSVESAGTALNSGTITTSLDLTGGTMSNLAGGVVSGAAAVGTGAELDSAGTLGAVDIAAGGMLRVTGGTTGALTSGGRVEVTGGVAGDIEQSGGAGMSVSAGGRAGAVTVSGAGANSNAGRIASLDVAAGSFVNSGRIEGALDLTGAGSDVTNAPGGKVDGATSVAGGTLRNAGTLGATGIGAAGALEMTGGSAGAVTNDGTLSLAGGTLAGLDNLGGARLSGGLAAGVTNRVGAMLTVETGGAAGATLVEGGTVTNAGTLSGPTQTAGSVANDAGGTIAGNAILSGGTFTANGGSIGGATVLSGAARLEVAADSALGGTLTNDATIAAQAGGPVGLTLSGAAGGTFTNRGTIDGQVAALSITAGDIVLAEGSQIIGEVALLGDLSVGSTTGFSQDLAGDLTVLSGGVVEINDDIDAMGFDLSVRSGGALSIATGTAGDTTDVTGVGSITNDAGGPGLELGAFTTVTASGAFVNDGETEIGAGATLTAGTIRNLSGTIVLRENAALVGSGNTTTNGAVVTLADGAAVRDAGAIVNLAGGRYTYSGSGELHADTDNDGDAVENAGLIETLDGGGDTLTVGDGAGDFFRNLTGGILRVGAGDSVVGTGVTLTNAGSADGAATVVVGSGALLDVAAFENRAFGSLEVEGTVRVADGPLENAEGGAVSVSGGGTLSGGVANAGTLYNYGTVSGTLVNSGTAMSAGTLGELDNRDGRAVLSGVVSGDVAVDGGTVTVEAGGTIAGDATVGADGQLAVTGGVIAGSTTSAGRLTLGAEALAGAVTTSGAGSSAGVVSTLAVTDGSFVNSGIVGGAVTVSGGLLQNTGGTVGGTASVTGGTLESTGTLAGVSVAAGGSFDLVSGTAFDVMNAGTSRSAGTIASLTNTGDAAIFRNSGAITGDVSVTGGTVSSTGIVGGASTVSGGTLHSSGSLQGVSVADRGTLRITGGSAGAIGSAGAVTVSAGQTQSIDITDAGTLNVGADGIVGAVTSSSSASAGANAIFGTADSLTVESGFFEVDGTILGALVQNGGGTVTVGGEVNGLTEVNDGRLVSRGTLAGVEVDAGARLRIAGGSAGDISSSGALSISGGIVGDVDNDGGTLTVAAGARLGEVTSAAPADLAGNFLNGTADSLTVIGGDFGVGGTVLGVLTQRGAERIAVTASGSVGGATRVERGSLVSAGTLAGVTVLDGADLAITDGSAGDLSVAGTALIADGRAGSVDVAATGRLTVEGGATGAIDNAGTLTVASGIAASLSNAGTAVVSGGSIGRMDSTGLLTITGGAHGALGVTGAGATATVDNARVGDIAVADGARVALLSAGATGGAVRNEGATFSSAGTIASLSTIGGTSTNSGTILGTAAVLAGELRQSGTIGGITVVGQAGAVTGETGTFAGIESAGEVTLSGGSAGAVETSGTLTATDAVLGHLANSGTATLRGGSASALVNSGDLTSSARTGQILSTGGRVDIVGGGVVTGPVTVTGGTFLQNADGALGNVDASGEAVVRNLSDAGVAGDVSLADAARFENRSAGGVRGAVTLSGGTFLNESESGVAGDVSQSGGTFDNVSGAVAGSVTLSAGAFDNASDEGILGSVTLAGGTFTNGSAFGVGGGVVQTGGTFDNLVGRVNGGLILSEGTFTNAAAVRGGIAQSGGTIANDGTVTGAVSLDGGTFGNRGRIEAVTLSSGAIANAGIVTGAVTQSGGRLDNTGEISGEVTMSGGTFGNASGAGIDGTLDQSGGVFTHAEGAITGSVRLSGDARFNAAGGSLGGALRIVDSAEVVATGTTNVAGDVVNAGTISAGADAAAITLTGGLSQVFSNAGLLDGSDGALSITAADIVLTGTSVVQGDVTLLGTISVGGPLTLTNDFGGDLNVAPGADVTIGADIDANGFDISIAAGATLRIPDGTPAEGTRLGNIGALTNSSSAEGLDIGNYGDVAVSGAFVNDGITRIGDGATLVADTISNLSGTIFLGRDATVVGTGNTTRNDAAIALADGGSLTDAGGIDNTAAGRITFGAGGTLAADTDNDGDVLLNAGVIETTDGGADLVALGDGAAPDLVRNVSGTLSVGETDTVAGPAIMLTNGGTADDEGLVEVGAGGTLRVAEFENGAFGTVVNAGTIDVRSATLVNRTDGTVTSTGTIASGLDNEGALDNAGTITGTVANTGTGRNTGTLAALTQSAGRFETTGIVTGTLDVAGGTVTNGGRVSGATTVGEDGTLVSSGTLAEVTNIGRLTIAVDGTAGAVINSGTGASAGTLAALGNSGSFANTGTIRGGVGNAGGGRLTSTGTIGGNLSNVGSAEAGVAEAVLSGVVDGTVETGGAALLTFTDMTTGLDALTQAAGGTLRVAGDVTLDAGAPVLNAGDATVEAGATLAAEDAALANRAGGVLRIAPDGTLGMDLLNEGTARIDGSVEGRVENRSAATLGGLVSGDFANLDLLSLTGEVGGDLVNAEGAVLTVRPGPGASVGGTLANAGQIVTEGRLDFVAAENDGTVVVRTGSTLGGGTLLNRGELRLQDGATATGEIRNVGRAILRDGARAGDLLRNSGTVLSFGEVSTGGLTSTSGSVLRLGATPGSALDIGAPFTADVLRIDGNAELNGTIVYDVDLSGPSDANAVADRIEVRGASLAGEVVLEFAPVSPDVSLFGEPVALIDYAGVADYSLSFETRGLPTSTAVLYSVRNDPDSQAVELEAGANPAVGGLASGIALTQSLIGSVINRPSSPFVAGLAGDAADPCGHGSWARATGGRAEAEGTSSTELGAFDSEIEASYGGLQVGGDFSCFDGRFNGWNLTFGGLLGVNQGRTEQPVFAFDPLTGRLDTGRVTSVNETDFTQTYGGVYLAATREGLAGDLQYRHELTRFSLENDPTAPGTGLGVDDQDYESRANTLSGSVSYAVPMKGVGGLSLVPTAGFSISRVSTDSLAFSNLEDADVLGDLGTDDAVLEFEDFTTKVGFLGATVSHTRVLPDGQSALNLFATGTYYRDFSDGVEANYFRVDKDGDKVGDPLSSTSGSLGDYGEVSLGLNYTRLLSDGSALPASQFNGSVRLDTRFSESLDSWGVTAQMRLQF</sequence>
<evidence type="ECO:0000313" key="3">
    <source>
        <dbReference type="Proteomes" id="UP000325289"/>
    </source>
</evidence>
<dbReference type="InterPro" id="IPR011050">
    <property type="entry name" value="Pectin_lyase_fold/virulence"/>
</dbReference>
<gene>
    <name evidence="2" type="ORF">SAMN04515678_10866</name>
</gene>
<dbReference type="SUPFAM" id="SSF51126">
    <property type="entry name" value="Pectin lyase-like"/>
    <property type="match status" value="1"/>
</dbReference>
<feature type="domain" description="Autotransporter" evidence="1">
    <location>
        <begin position="3143"/>
        <end position="3476"/>
    </location>
</feature>
<accession>A0A1I1ZBG6</accession>
<evidence type="ECO:0000259" key="1">
    <source>
        <dbReference type="PROSITE" id="PS51208"/>
    </source>
</evidence>
<organism evidence="2 3">
    <name type="scientific">Roseivivax sediminis</name>
    <dbReference type="NCBI Taxonomy" id="936889"/>
    <lineage>
        <taxon>Bacteria</taxon>
        <taxon>Pseudomonadati</taxon>
        <taxon>Pseudomonadota</taxon>
        <taxon>Alphaproteobacteria</taxon>
        <taxon>Rhodobacterales</taxon>
        <taxon>Roseobacteraceae</taxon>
        <taxon>Roseivivax</taxon>
    </lineage>
</organism>
<reference evidence="2 3" key="1">
    <citation type="submission" date="2016-10" db="EMBL/GenBank/DDBJ databases">
        <authorList>
            <person name="Varghese N."/>
            <person name="Submissions S."/>
        </authorList>
    </citation>
    <scope>NUCLEOTIDE SEQUENCE [LARGE SCALE GENOMIC DNA]</scope>
    <source>
        <strain evidence="3">YIM D21,KCTC 23444,ACCC 10710</strain>
    </source>
</reference>
<dbReference type="InterPro" id="IPR036709">
    <property type="entry name" value="Autotransporte_beta_dom_sf"/>
</dbReference>
<dbReference type="InterPro" id="IPR005546">
    <property type="entry name" value="Autotransporte_beta"/>
</dbReference>
<name>A0A1I1ZBG6_9RHOB</name>